<protein>
    <submittedName>
        <fullName evidence="4">Dimethylhistidine N-methyltransferase</fullName>
    </submittedName>
</protein>
<dbReference type="GO" id="GO:0008168">
    <property type="term" value="F:methyltransferase activity"/>
    <property type="evidence" value="ECO:0007669"/>
    <property type="project" value="UniProtKB-KW"/>
</dbReference>
<name>A0A126UYQ5_9RHOB</name>
<dbReference type="PIRSF" id="PIRSF018005">
    <property type="entry name" value="UCP018005"/>
    <property type="match status" value="1"/>
</dbReference>
<dbReference type="Gene3D" id="3.40.50.150">
    <property type="entry name" value="Vaccinia Virus protein VP39"/>
    <property type="match status" value="1"/>
</dbReference>
<dbReference type="STRING" id="1579316.RC74_07915"/>
<dbReference type="SUPFAM" id="SSF53335">
    <property type="entry name" value="S-adenosyl-L-methionine-dependent methyltransferases"/>
    <property type="match status" value="1"/>
</dbReference>
<dbReference type="EMBL" id="CP014327">
    <property type="protein sequence ID" value="AML51191.1"/>
    <property type="molecule type" value="Genomic_DNA"/>
</dbReference>
<keyword evidence="5" id="KW-1185">Reference proteome</keyword>
<dbReference type="InterPro" id="IPR019257">
    <property type="entry name" value="MeTrfase_dom"/>
</dbReference>
<keyword evidence="1 4" id="KW-0489">Methyltransferase</keyword>
<dbReference type="Proteomes" id="UP000070371">
    <property type="component" value="Chromosome"/>
</dbReference>
<evidence type="ECO:0000313" key="4">
    <source>
        <dbReference type="EMBL" id="AML51191.1"/>
    </source>
</evidence>
<dbReference type="OrthoDB" id="5289726at2"/>
<sequence>MDLPTIQNAALLKSALEGLNSTPKGLESKWFYDNAGSHLFEEITELEEYYPTRTELAILTDNAALLEKYVPAASVLAELGSGASRKTRVLLDQFTQLAAYLPTDISGPFLNQVAQQLRHDYPRLTIDPIVADFTSPIPLPAKYADTAKTAFFPGSTLGNLSRDDAISLLSRIRKWNNVTGFILGVDLVKDTQILLDAYNDAQGITADFNLNLLHRMNREIGAVFEVNKFAHEARWNDAASRIEMYLVSLTDQTVPIGPKGIKFSKGETIHTENSHKYTRESLSEMAALSGWGVSEFLTDADNLFAVAVLTPA</sequence>
<evidence type="ECO:0000313" key="5">
    <source>
        <dbReference type="Proteomes" id="UP000070371"/>
    </source>
</evidence>
<dbReference type="AlphaFoldDB" id="A0A126UYQ5"/>
<dbReference type="NCBIfam" id="TIGR03438">
    <property type="entry name" value="egtD_ergothio"/>
    <property type="match status" value="1"/>
</dbReference>
<evidence type="ECO:0000256" key="1">
    <source>
        <dbReference type="ARBA" id="ARBA00022603"/>
    </source>
</evidence>
<gene>
    <name evidence="4" type="ORF">RC74_07915</name>
</gene>
<feature type="domain" description="Histidine-specific methyltransferase SAM-dependent" evidence="3">
    <location>
        <begin position="13"/>
        <end position="310"/>
    </location>
</feature>
<dbReference type="PANTHER" id="PTHR43397:SF1">
    <property type="entry name" value="ERGOTHIONEINE BIOSYNTHESIS PROTEIN 1"/>
    <property type="match status" value="1"/>
</dbReference>
<evidence type="ECO:0000259" key="3">
    <source>
        <dbReference type="Pfam" id="PF10017"/>
    </source>
</evidence>
<dbReference type="InterPro" id="IPR035094">
    <property type="entry name" value="EgtD"/>
</dbReference>
<reference evidence="4 5" key="1">
    <citation type="submission" date="2016-02" db="EMBL/GenBank/DDBJ databases">
        <title>Complete genome sequence of Halocynthiibacter arcticus PAMC 20958t from arctic marine sediment.</title>
        <authorList>
            <person name="Lee Y.M."/>
            <person name="Baek K."/>
            <person name="Lee H.K."/>
            <person name="Shin S.C."/>
        </authorList>
    </citation>
    <scope>NUCLEOTIDE SEQUENCE [LARGE SCALE GENOMIC DNA]</scope>
    <source>
        <strain evidence="4">PAMC 20958</strain>
    </source>
</reference>
<dbReference type="KEGG" id="hat:RC74_07915"/>
<dbReference type="GO" id="GO:0032259">
    <property type="term" value="P:methylation"/>
    <property type="evidence" value="ECO:0007669"/>
    <property type="project" value="UniProtKB-KW"/>
</dbReference>
<accession>A0A126UYQ5</accession>
<keyword evidence="2 4" id="KW-0808">Transferase</keyword>
<dbReference type="InterPro" id="IPR051128">
    <property type="entry name" value="EgtD_Methyltrsf_superfamily"/>
</dbReference>
<organism evidence="4 5">
    <name type="scientific">Falsihalocynthiibacter arcticus</name>
    <dbReference type="NCBI Taxonomy" id="1579316"/>
    <lineage>
        <taxon>Bacteria</taxon>
        <taxon>Pseudomonadati</taxon>
        <taxon>Pseudomonadota</taxon>
        <taxon>Alphaproteobacteria</taxon>
        <taxon>Rhodobacterales</taxon>
        <taxon>Roseobacteraceae</taxon>
        <taxon>Falsihalocynthiibacter</taxon>
    </lineage>
</organism>
<dbReference type="PANTHER" id="PTHR43397">
    <property type="entry name" value="ERGOTHIONEINE BIOSYNTHESIS PROTEIN 1"/>
    <property type="match status" value="1"/>
</dbReference>
<evidence type="ECO:0000256" key="2">
    <source>
        <dbReference type="ARBA" id="ARBA00022679"/>
    </source>
</evidence>
<dbReference type="InterPro" id="IPR017804">
    <property type="entry name" value="MeTrfase_EgtD-like"/>
</dbReference>
<dbReference type="Pfam" id="PF10017">
    <property type="entry name" value="Methyltransf_33"/>
    <property type="match status" value="1"/>
</dbReference>
<dbReference type="InterPro" id="IPR029063">
    <property type="entry name" value="SAM-dependent_MTases_sf"/>
</dbReference>
<proteinExistence type="predicted"/>